<dbReference type="PROSITE" id="PS01076">
    <property type="entry name" value="ACETATE_KINASE_2"/>
    <property type="match status" value="1"/>
</dbReference>
<reference evidence="8 9" key="1">
    <citation type="submission" date="2017-11" db="EMBL/GenBank/DDBJ databases">
        <authorList>
            <person name="Duchaud E."/>
        </authorList>
    </citation>
    <scope>NUCLEOTIDE SEQUENCE [LARGE SCALE GENOMIC DNA]</scope>
    <source>
        <strain evidence="8 9">TNO010</strain>
    </source>
</reference>
<feature type="binding site" evidence="6">
    <location>
        <position position="90"/>
    </location>
    <ligand>
        <name>substrate</name>
    </ligand>
</feature>
<name>A0A2I2M8B4_9FLAO</name>
<comment type="similarity">
    <text evidence="1 6 7">Belongs to the acetokinase family.</text>
</comment>
<dbReference type="InterPro" id="IPR004372">
    <property type="entry name" value="Ac/propionate_kinase"/>
</dbReference>
<keyword evidence="5 6" id="KW-0067">ATP-binding</keyword>
<keyword evidence="4 6" id="KW-0418">Kinase</keyword>
<keyword evidence="3 6" id="KW-0547">Nucleotide-binding</keyword>
<feature type="binding site" evidence="6">
    <location>
        <position position="387"/>
    </location>
    <ligand>
        <name>Mg(2+)</name>
        <dbReference type="ChEBI" id="CHEBI:18420"/>
    </ligand>
</feature>
<keyword evidence="6" id="KW-0460">Magnesium</keyword>
<protein>
    <recommendedName>
        <fullName evidence="6">Acetate kinase</fullName>
        <ecNumber evidence="6">2.7.2.1</ecNumber>
    </recommendedName>
    <alternativeName>
        <fullName evidence="6">Acetokinase</fullName>
    </alternativeName>
</protein>
<dbReference type="EMBL" id="OENE01000010">
    <property type="protein sequence ID" value="SOU88307.1"/>
    <property type="molecule type" value="Genomic_DNA"/>
</dbReference>
<dbReference type="RefSeq" id="WP_172505080.1">
    <property type="nucleotide sequence ID" value="NZ_OENE01000010.1"/>
</dbReference>
<dbReference type="SUPFAM" id="SSF53067">
    <property type="entry name" value="Actin-like ATPase domain"/>
    <property type="match status" value="2"/>
</dbReference>
<dbReference type="Pfam" id="PF00871">
    <property type="entry name" value="Acetate_kinase"/>
    <property type="match status" value="1"/>
</dbReference>
<dbReference type="EC" id="2.7.2.1" evidence="6"/>
<dbReference type="Proteomes" id="UP000490060">
    <property type="component" value="Unassembled WGS sequence"/>
</dbReference>
<evidence type="ECO:0000313" key="9">
    <source>
        <dbReference type="Proteomes" id="UP000490060"/>
    </source>
</evidence>
<evidence type="ECO:0000313" key="8">
    <source>
        <dbReference type="EMBL" id="SOU88307.1"/>
    </source>
</evidence>
<evidence type="ECO:0000256" key="3">
    <source>
        <dbReference type="ARBA" id="ARBA00022741"/>
    </source>
</evidence>
<feature type="active site" description="Proton donor/acceptor" evidence="6">
    <location>
        <position position="147"/>
    </location>
</feature>
<feature type="binding site" evidence="6">
    <location>
        <begin position="333"/>
        <end position="337"/>
    </location>
    <ligand>
        <name>ATP</name>
        <dbReference type="ChEBI" id="CHEBI:30616"/>
    </ligand>
</feature>
<dbReference type="InterPro" id="IPR023865">
    <property type="entry name" value="Aliphatic_acid_kinase_CS"/>
</dbReference>
<feature type="binding site" evidence="6">
    <location>
        <position position="7"/>
    </location>
    <ligand>
        <name>Mg(2+)</name>
        <dbReference type="ChEBI" id="CHEBI:18420"/>
    </ligand>
</feature>
<evidence type="ECO:0000256" key="6">
    <source>
        <dbReference type="HAMAP-Rule" id="MF_00020"/>
    </source>
</evidence>
<dbReference type="GO" id="GO:0000287">
    <property type="term" value="F:magnesium ion binding"/>
    <property type="evidence" value="ECO:0007669"/>
    <property type="project" value="UniProtKB-UniRule"/>
</dbReference>
<feature type="site" description="Transition state stabilizer" evidence="6">
    <location>
        <position position="244"/>
    </location>
</feature>
<dbReference type="PIRSF" id="PIRSF000722">
    <property type="entry name" value="Acetate_prop_kin"/>
    <property type="match status" value="1"/>
</dbReference>
<dbReference type="PANTHER" id="PTHR21060">
    <property type="entry name" value="ACETATE KINASE"/>
    <property type="match status" value="1"/>
</dbReference>
<gene>
    <name evidence="6 8" type="primary">ackA</name>
    <name evidence="8" type="ORF">TNO010_180002</name>
</gene>
<evidence type="ECO:0000256" key="1">
    <source>
        <dbReference type="ARBA" id="ARBA00008748"/>
    </source>
</evidence>
<dbReference type="InterPro" id="IPR043129">
    <property type="entry name" value="ATPase_NBD"/>
</dbReference>
<dbReference type="AlphaFoldDB" id="A0A2I2M8B4"/>
<feature type="binding site" evidence="6">
    <location>
        <begin position="211"/>
        <end position="215"/>
    </location>
    <ligand>
        <name>ATP</name>
        <dbReference type="ChEBI" id="CHEBI:30616"/>
    </ligand>
</feature>
<dbReference type="InterPro" id="IPR000890">
    <property type="entry name" value="Aliphatic_acid_kin_short-chain"/>
</dbReference>
<keyword evidence="6" id="KW-0479">Metal-binding</keyword>
<evidence type="ECO:0000256" key="4">
    <source>
        <dbReference type="ARBA" id="ARBA00022777"/>
    </source>
</evidence>
<comment type="catalytic activity">
    <reaction evidence="6">
        <text>acetate + ATP = acetyl phosphate + ADP</text>
        <dbReference type="Rhea" id="RHEA:11352"/>
        <dbReference type="ChEBI" id="CHEBI:22191"/>
        <dbReference type="ChEBI" id="CHEBI:30089"/>
        <dbReference type="ChEBI" id="CHEBI:30616"/>
        <dbReference type="ChEBI" id="CHEBI:456216"/>
        <dbReference type="EC" id="2.7.2.1"/>
    </reaction>
</comment>
<dbReference type="GO" id="GO:0006085">
    <property type="term" value="P:acetyl-CoA biosynthetic process"/>
    <property type="evidence" value="ECO:0007669"/>
    <property type="project" value="UniProtKB-UniRule"/>
</dbReference>
<feature type="binding site" evidence="6">
    <location>
        <begin position="285"/>
        <end position="287"/>
    </location>
    <ligand>
        <name>ATP</name>
        <dbReference type="ChEBI" id="CHEBI:30616"/>
    </ligand>
</feature>
<dbReference type="PROSITE" id="PS01075">
    <property type="entry name" value="ACETATE_KINASE_1"/>
    <property type="match status" value="1"/>
</dbReference>
<accession>A0A2I2M8B4</accession>
<dbReference type="NCBIfam" id="TIGR00016">
    <property type="entry name" value="ackA"/>
    <property type="match status" value="1"/>
</dbReference>
<feature type="binding site" evidence="6">
    <location>
        <position position="14"/>
    </location>
    <ligand>
        <name>ATP</name>
        <dbReference type="ChEBI" id="CHEBI:30616"/>
    </ligand>
</feature>
<evidence type="ECO:0000256" key="5">
    <source>
        <dbReference type="ARBA" id="ARBA00022840"/>
    </source>
</evidence>
<dbReference type="GO" id="GO:0005524">
    <property type="term" value="F:ATP binding"/>
    <property type="evidence" value="ECO:0007669"/>
    <property type="project" value="UniProtKB-KW"/>
</dbReference>
<dbReference type="Gene3D" id="3.30.420.40">
    <property type="match status" value="2"/>
</dbReference>
<dbReference type="PRINTS" id="PR00471">
    <property type="entry name" value="ACETATEKNASE"/>
</dbReference>
<evidence type="ECO:0000256" key="2">
    <source>
        <dbReference type="ARBA" id="ARBA00022679"/>
    </source>
</evidence>
<keyword evidence="2 6" id="KW-0808">Transferase</keyword>
<organism evidence="8 9">
    <name type="scientific">Tenacibaculum finnmarkense genomovar ulcerans</name>
    <dbReference type="NCBI Taxonomy" id="2781388"/>
    <lineage>
        <taxon>Bacteria</taxon>
        <taxon>Pseudomonadati</taxon>
        <taxon>Bacteroidota</taxon>
        <taxon>Flavobacteriia</taxon>
        <taxon>Flavobacteriales</taxon>
        <taxon>Flavobacteriaceae</taxon>
        <taxon>Tenacibaculum</taxon>
        <taxon>Tenacibaculum finnmarkense</taxon>
    </lineage>
</organism>
<feature type="site" description="Transition state stabilizer" evidence="6">
    <location>
        <position position="179"/>
    </location>
</feature>
<sequence length="400" mass="44407">MKILVINSGSSSIKYQLIQMPQQQVICTGLVERIGLKNSVVHYKSEENKSKEISDIKNHKEGLQKVVNLLLDEKIGVLTNTNQINVVAHRVVHGGDSFKETAVVTAQVKKKIEELFSLAPLHNPANLEGIQVAETIFTNAIQVAAFDTAFHQTIPEKAHKFSIPNKFLTENKIRLYGFHGTSHKYVSEKAIEYLHKNNCLQQEKSKIISIHLGNGCSITAIENGISIDHSLGFSPVTGLIMGSRSGDIDHSLIFYLIENLGYDAKYVSDMLQKQSGMLGLTGFSDLRDIEDAAEKGDKNCQLALDMNAYRIKKYIGSYIAVMNGVDAIVFTAGIGENSILIRKLTCTGLEYFGIELDENKNDVKARELTEIHKETSKVKVLVIPTNEELEIATQAYDLLQ</sequence>
<dbReference type="UniPathway" id="UPA00340">
    <property type="reaction ID" value="UER00458"/>
</dbReference>
<comment type="cofactor">
    <cofactor evidence="6">
        <name>Mg(2+)</name>
        <dbReference type="ChEBI" id="CHEBI:18420"/>
    </cofactor>
    <cofactor evidence="6">
        <name>Mn(2+)</name>
        <dbReference type="ChEBI" id="CHEBI:29035"/>
    </cofactor>
    <text evidence="6">Mg(2+). Can also accept Mn(2+).</text>
</comment>
<comment type="function">
    <text evidence="6">Catalyzes the formation of acetyl phosphate from acetate and ATP. Can also catalyze the reverse reaction.</text>
</comment>
<dbReference type="GO" id="GO:0005737">
    <property type="term" value="C:cytoplasm"/>
    <property type="evidence" value="ECO:0007669"/>
    <property type="project" value="UniProtKB-SubCell"/>
</dbReference>
<comment type="subunit">
    <text evidence="6">Homodimer.</text>
</comment>
<dbReference type="CDD" id="cd24010">
    <property type="entry name" value="ASKHA_NBD_AcK_PK"/>
    <property type="match status" value="1"/>
</dbReference>
<keyword evidence="6" id="KW-0963">Cytoplasm</keyword>
<proteinExistence type="inferred from homology"/>
<dbReference type="GO" id="GO:0006083">
    <property type="term" value="P:acetate metabolic process"/>
    <property type="evidence" value="ECO:0007669"/>
    <property type="project" value="TreeGrafter"/>
</dbReference>
<evidence type="ECO:0000256" key="7">
    <source>
        <dbReference type="RuleBase" id="RU003835"/>
    </source>
</evidence>
<dbReference type="GO" id="GO:0008776">
    <property type="term" value="F:acetate kinase activity"/>
    <property type="evidence" value="ECO:0007669"/>
    <property type="project" value="UniProtKB-UniRule"/>
</dbReference>
<comment type="subcellular location">
    <subcellularLocation>
        <location evidence="6">Cytoplasm</location>
    </subcellularLocation>
</comment>
<dbReference type="PANTHER" id="PTHR21060:SF15">
    <property type="entry name" value="ACETATE KINASE-RELATED"/>
    <property type="match status" value="1"/>
</dbReference>
<comment type="pathway">
    <text evidence="6">Metabolic intermediate biosynthesis; acetyl-CoA biosynthesis; acetyl-CoA from acetate: step 1/2.</text>
</comment>
<dbReference type="HAMAP" id="MF_00020">
    <property type="entry name" value="Acetate_kinase"/>
    <property type="match status" value="1"/>
</dbReference>